<dbReference type="InterPro" id="IPR017500">
    <property type="entry name" value="Phage_infect_YhgE_N"/>
</dbReference>
<evidence type="ECO:0000256" key="1">
    <source>
        <dbReference type="ARBA" id="ARBA00004141"/>
    </source>
</evidence>
<dbReference type="OrthoDB" id="9811483at2"/>
<dbReference type="Pfam" id="PF12698">
    <property type="entry name" value="ABC2_membrane_3"/>
    <property type="match status" value="1"/>
</dbReference>
<evidence type="ECO:0000259" key="6">
    <source>
        <dbReference type="Pfam" id="PF12698"/>
    </source>
</evidence>
<dbReference type="NCBIfam" id="TIGR03062">
    <property type="entry name" value="pip_yhgE_Cterm"/>
    <property type="match status" value="1"/>
</dbReference>
<organism evidence="7 8">
    <name type="scientific">Variovorax guangxiensis</name>
    <dbReference type="NCBI Taxonomy" id="1775474"/>
    <lineage>
        <taxon>Bacteria</taxon>
        <taxon>Pseudomonadati</taxon>
        <taxon>Pseudomonadota</taxon>
        <taxon>Betaproteobacteria</taxon>
        <taxon>Burkholderiales</taxon>
        <taxon>Comamonadaceae</taxon>
        <taxon>Variovorax</taxon>
    </lineage>
</organism>
<evidence type="ECO:0000256" key="4">
    <source>
        <dbReference type="ARBA" id="ARBA00023136"/>
    </source>
</evidence>
<dbReference type="Proteomes" id="UP000281118">
    <property type="component" value="Unassembled WGS sequence"/>
</dbReference>
<feature type="transmembrane region" description="Helical" evidence="5">
    <location>
        <begin position="512"/>
        <end position="535"/>
    </location>
</feature>
<comment type="caution">
    <text evidence="7">The sequence shown here is derived from an EMBL/GenBank/DDBJ whole genome shotgun (WGS) entry which is preliminary data.</text>
</comment>
<proteinExistence type="predicted"/>
<sequence>MRYLHALFAGTWAIARAELAIVRRFPRILLAVVAVGVVPAIYALIYLSSVWDPAGHTADLPAAIVNQDQGVTYMSRTVNVGDELTQTLLDKRAFGFRTMTDTEAARAEVRRGTLAFALLIPPDFSANAVPGTQRGAGQIVVYTSEGNNYSSAGLARRFAGELGHQVNEMLNEQRWGLVLSAASGSQARLDKLKQALLELRDGSQTLASGAAQYSAAAQQLSSGFKQVNGGIRTIESKLPADADLRALKAGSQQLASGQRELGSGLAQIGDGLEQLEGGAGQLGDGARKLQKDTADIPFVGDRIAKGAGELATGADKLRGGIEQAQAAMTKAQDGNHKLATGATALDGGVVKLTDGMTALAAGIHTMSGKLPPDRKLDEFVQGGAQLAQGAERLSTGVRTIEAALPASITRIQGSASGLADSVEPKVEVVAPVANNGSAFVPNMVSVALWIGAVMAGYLFNIRIVLSEHSHYPKLAKTLGKITMPALVVLLQVALVLATLVGVLRVQAPDVPALALTMALASLVFLVVLFAILHVFGDFGRILTVLLLTLQLSAGGGVLPVELSAGFFRDVHGWLPFSWVVQAFRAVMFGAFDNGWAHACGAVLLSGAVAVGLMAIFGKWNEVLPADYKPTIQV</sequence>
<dbReference type="NCBIfam" id="TIGR03061">
    <property type="entry name" value="pip_yhgE_Nterm"/>
    <property type="match status" value="1"/>
</dbReference>
<dbReference type="AlphaFoldDB" id="A0A3S0Z6P5"/>
<dbReference type="EMBL" id="RXFT01000001">
    <property type="protein sequence ID" value="RUR65955.1"/>
    <property type="molecule type" value="Genomic_DNA"/>
</dbReference>
<feature type="domain" description="ABC-2 type transporter transmembrane" evidence="6">
    <location>
        <begin position="399"/>
        <end position="614"/>
    </location>
</feature>
<dbReference type="RefSeq" id="WP_126019127.1">
    <property type="nucleotide sequence ID" value="NZ_RXFT01000001.1"/>
</dbReference>
<dbReference type="InterPro" id="IPR051328">
    <property type="entry name" value="T7SS_ABC-Transporter"/>
</dbReference>
<name>A0A3S0Z6P5_9BURK</name>
<feature type="transmembrane region" description="Helical" evidence="5">
    <location>
        <begin position="485"/>
        <end position="505"/>
    </location>
</feature>
<keyword evidence="3 5" id="KW-1133">Transmembrane helix</keyword>
<dbReference type="GO" id="GO:0140359">
    <property type="term" value="F:ABC-type transporter activity"/>
    <property type="evidence" value="ECO:0007669"/>
    <property type="project" value="InterPro"/>
</dbReference>
<comment type="subcellular location">
    <subcellularLocation>
        <location evidence="1">Membrane</location>
        <topology evidence="1">Multi-pass membrane protein</topology>
    </subcellularLocation>
</comment>
<evidence type="ECO:0000256" key="5">
    <source>
        <dbReference type="SAM" id="Phobius"/>
    </source>
</evidence>
<evidence type="ECO:0000313" key="7">
    <source>
        <dbReference type="EMBL" id="RUR65955.1"/>
    </source>
</evidence>
<feature type="transmembrane region" description="Helical" evidence="5">
    <location>
        <begin position="27"/>
        <end position="47"/>
    </location>
</feature>
<protein>
    <submittedName>
        <fullName evidence="7">YhgE/Pip domain-containing protein</fullName>
    </submittedName>
</protein>
<keyword evidence="2 5" id="KW-0812">Transmembrane</keyword>
<reference evidence="7 8" key="1">
    <citation type="submission" date="2018-12" db="EMBL/GenBank/DDBJ databases">
        <title>The genome sequences of Variovorax guangxiensis DSM 27352.</title>
        <authorList>
            <person name="Gao J."/>
            <person name="Sun J."/>
        </authorList>
    </citation>
    <scope>NUCLEOTIDE SEQUENCE [LARGE SCALE GENOMIC DNA]</scope>
    <source>
        <strain evidence="7 8">DSM 27352</strain>
    </source>
</reference>
<evidence type="ECO:0000256" key="3">
    <source>
        <dbReference type="ARBA" id="ARBA00022989"/>
    </source>
</evidence>
<gene>
    <name evidence="7" type="ORF">EJP67_02670</name>
</gene>
<dbReference type="PANTHER" id="PTHR43077:SF10">
    <property type="entry name" value="TRANSPORT PERMEASE PROTEIN"/>
    <property type="match status" value="1"/>
</dbReference>
<dbReference type="PANTHER" id="PTHR43077">
    <property type="entry name" value="TRANSPORT PERMEASE YVFS-RELATED"/>
    <property type="match status" value="1"/>
</dbReference>
<keyword evidence="4 5" id="KW-0472">Membrane</keyword>
<dbReference type="Gene3D" id="1.10.287.950">
    <property type="entry name" value="Methyl-accepting chemotaxis protein"/>
    <property type="match status" value="1"/>
</dbReference>
<dbReference type="InterPro" id="IPR013525">
    <property type="entry name" value="ABC2_TM"/>
</dbReference>
<accession>A0A3S0Z6P5</accession>
<dbReference type="GO" id="GO:0016020">
    <property type="term" value="C:membrane"/>
    <property type="evidence" value="ECO:0007669"/>
    <property type="project" value="UniProtKB-SubCell"/>
</dbReference>
<feature type="transmembrane region" description="Helical" evidence="5">
    <location>
        <begin position="446"/>
        <end position="465"/>
    </location>
</feature>
<feature type="transmembrane region" description="Helical" evidence="5">
    <location>
        <begin position="595"/>
        <end position="616"/>
    </location>
</feature>
<evidence type="ECO:0000313" key="8">
    <source>
        <dbReference type="Proteomes" id="UP000281118"/>
    </source>
</evidence>
<feature type="transmembrane region" description="Helical" evidence="5">
    <location>
        <begin position="541"/>
        <end position="560"/>
    </location>
</feature>
<dbReference type="InterPro" id="IPR017501">
    <property type="entry name" value="Phage_infect_YhgE_C"/>
</dbReference>
<evidence type="ECO:0000256" key="2">
    <source>
        <dbReference type="ARBA" id="ARBA00022692"/>
    </source>
</evidence>